<evidence type="ECO:0000313" key="2">
    <source>
        <dbReference type="EMBL" id="NEW73698.1"/>
    </source>
</evidence>
<gene>
    <name evidence="2" type="ORF">G4H13_25860</name>
</gene>
<keyword evidence="3" id="KW-1185">Reference proteome</keyword>
<dbReference type="AlphaFoldDB" id="A0A6G4AKC3"/>
<sequence>MVRWESGAGRLDAFGVAVLGGHLDAVAAADGADEVGAQRQDLVDPDVHADHGPVLGAETVALGGPADGPRCVRIRDDLGEEFTLDQLVDGVLGRCAGDSRPVGDLGEGEAPGDPSSWGSAASAWITRRAATVVERLNGGPYQCCGEPSCIELFSNPLTPCRSGATILLLSKY</sequence>
<protein>
    <submittedName>
        <fullName evidence="2">Uncharacterized protein</fullName>
    </submittedName>
</protein>
<feature type="region of interest" description="Disordered" evidence="1">
    <location>
        <begin position="100"/>
        <end position="119"/>
    </location>
</feature>
<comment type="caution">
    <text evidence="2">The sequence shown here is derived from an EMBL/GenBank/DDBJ whole genome shotgun (WGS) entry which is preliminary data.</text>
</comment>
<proteinExistence type="predicted"/>
<evidence type="ECO:0000313" key="3">
    <source>
        <dbReference type="Proteomes" id="UP000476310"/>
    </source>
</evidence>
<name>A0A6G4AKC3_9ACTN</name>
<dbReference type="Proteomes" id="UP000476310">
    <property type="component" value="Unassembled WGS sequence"/>
</dbReference>
<accession>A0A6G4AKC3</accession>
<evidence type="ECO:0000256" key="1">
    <source>
        <dbReference type="SAM" id="MobiDB-lite"/>
    </source>
</evidence>
<organism evidence="2 3">
    <name type="scientific">Streptomyces rhizosphaericus</name>
    <dbReference type="NCBI Taxonomy" id="114699"/>
    <lineage>
        <taxon>Bacteria</taxon>
        <taxon>Bacillati</taxon>
        <taxon>Actinomycetota</taxon>
        <taxon>Actinomycetes</taxon>
        <taxon>Kitasatosporales</taxon>
        <taxon>Streptomycetaceae</taxon>
        <taxon>Streptomyces</taxon>
        <taxon>Streptomyces violaceusniger group</taxon>
    </lineage>
</organism>
<dbReference type="RefSeq" id="WP_164430891.1">
    <property type="nucleotide sequence ID" value="NZ_JAAIKT010000034.1"/>
</dbReference>
<dbReference type="EMBL" id="JAAIKT010000034">
    <property type="protein sequence ID" value="NEW73698.1"/>
    <property type="molecule type" value="Genomic_DNA"/>
</dbReference>
<reference evidence="2" key="1">
    <citation type="submission" date="2020-02" db="EMBL/GenBank/DDBJ databases">
        <title>A new Streptomyces sp. for controlling soil-borne diseases.</title>
        <authorList>
            <person name="Li X."/>
            <person name="Tian Y."/>
            <person name="Gao K."/>
        </authorList>
    </citation>
    <scope>NUCLEOTIDE SEQUENCE [LARGE SCALE GENOMIC DNA]</scope>
    <source>
        <strain evidence="2">0250</strain>
    </source>
</reference>